<evidence type="ECO:0000313" key="2">
    <source>
        <dbReference type="Proteomes" id="UP000297245"/>
    </source>
</evidence>
<gene>
    <name evidence="1" type="ORF">K435DRAFT_855147</name>
</gene>
<dbReference type="OrthoDB" id="2976077at2759"/>
<reference evidence="1 2" key="1">
    <citation type="journal article" date="2019" name="Nat. Ecol. Evol.">
        <title>Megaphylogeny resolves global patterns of mushroom evolution.</title>
        <authorList>
            <person name="Varga T."/>
            <person name="Krizsan K."/>
            <person name="Foldi C."/>
            <person name="Dima B."/>
            <person name="Sanchez-Garcia M."/>
            <person name="Sanchez-Ramirez S."/>
            <person name="Szollosi G.J."/>
            <person name="Szarkandi J.G."/>
            <person name="Papp V."/>
            <person name="Albert L."/>
            <person name="Andreopoulos W."/>
            <person name="Angelini C."/>
            <person name="Antonin V."/>
            <person name="Barry K.W."/>
            <person name="Bougher N.L."/>
            <person name="Buchanan P."/>
            <person name="Buyck B."/>
            <person name="Bense V."/>
            <person name="Catcheside P."/>
            <person name="Chovatia M."/>
            <person name="Cooper J."/>
            <person name="Damon W."/>
            <person name="Desjardin D."/>
            <person name="Finy P."/>
            <person name="Geml J."/>
            <person name="Haridas S."/>
            <person name="Hughes K."/>
            <person name="Justo A."/>
            <person name="Karasinski D."/>
            <person name="Kautmanova I."/>
            <person name="Kiss B."/>
            <person name="Kocsube S."/>
            <person name="Kotiranta H."/>
            <person name="LaButti K.M."/>
            <person name="Lechner B.E."/>
            <person name="Liimatainen K."/>
            <person name="Lipzen A."/>
            <person name="Lukacs Z."/>
            <person name="Mihaltcheva S."/>
            <person name="Morgado L.N."/>
            <person name="Niskanen T."/>
            <person name="Noordeloos M.E."/>
            <person name="Ohm R.A."/>
            <person name="Ortiz-Santana B."/>
            <person name="Ovrebo C."/>
            <person name="Racz N."/>
            <person name="Riley R."/>
            <person name="Savchenko A."/>
            <person name="Shiryaev A."/>
            <person name="Soop K."/>
            <person name="Spirin V."/>
            <person name="Szebenyi C."/>
            <person name="Tomsovsky M."/>
            <person name="Tulloss R.E."/>
            <person name="Uehling J."/>
            <person name="Grigoriev I.V."/>
            <person name="Vagvolgyi C."/>
            <person name="Papp T."/>
            <person name="Martin F.M."/>
            <person name="Miettinen O."/>
            <person name="Hibbett D.S."/>
            <person name="Nagy L.G."/>
        </authorList>
    </citation>
    <scope>NUCLEOTIDE SEQUENCE [LARGE SCALE GENOMIC DNA]</scope>
    <source>
        <strain evidence="1 2">CBS 962.96</strain>
    </source>
</reference>
<sequence>MTLTTVPFDVLGHISSFLDDMVDVANLANITRHSDLPMCSLLPSIKSVLSLFVPCPLALLDKMELTGCVVTGSSAVWAGLLFPVNEAAPVRGRCTWLPRSLDMLVDNRHVEDMCLYFLKIGYVRKRVYVVDQPWKQSSSMVTELHHTRGSVRKCVSIIHLKPLACALYIHLVSSPTTLDMIAFSSTTWLCFYPRLFQRRMVWFRQFEYSTRHTDNIRWGRLKRYGFQPLATNRMWTTACSFCPSLWRTLADRDSLSSCYFRNPRSGKEDVLLRDTRRRFQSTADCSLAWQFSENCLNVRCSHYTTPTPAPLQINIGLHAMGVPRLREPLLLCSAENHIDGILFDVRTRSFTVVSIPFLNKSSSSKSLDDLALNAFLDDIPHAVYSPARYRFCVFNDVTRNVRMTIFAAGTEVGAAGRMLVVKQLMIPSTLVPCTENDARIHRVAVASLVNRMGTLGTVAIDAVALAVLRLHTLGPNSHLHLVCSLIDLDSWASFAMGLGWVCIGDEGSDSFRMNRFVTTKNTVVVFTAVDNVSPVQYVTDAPESALITFVGGDGVFCGYPSLTLNNVTFPLQEVELGFRIGWDCLSTFRYDDLFLQSRIKCSACKRSWSDNQSFSFLWSGDRTAPDEDATWTVSVLKPLGACVNVSTLYLRESTITAPIAPHVAVSRLDKSIKHLSSNTFGRPEMFFRSSSFPSSGISPAQTNPPVSFHPTLYELRNSGLVASLHAQSVNLGSWIPSTALATFLSAAFVGIAYPRLTLNHTTYNLLTSHNGRTIGGECLTDFVPVFFADDMPKDYTSARKWGDRLCLLFTWNDDAHRLGELRVEDD</sequence>
<proteinExistence type="predicted"/>
<keyword evidence="2" id="KW-1185">Reference proteome</keyword>
<protein>
    <submittedName>
        <fullName evidence="1">Uncharacterized protein</fullName>
    </submittedName>
</protein>
<dbReference type="AlphaFoldDB" id="A0A4S8MDE7"/>
<accession>A0A4S8MDE7</accession>
<dbReference type="EMBL" id="ML179110">
    <property type="protein sequence ID" value="THV00044.1"/>
    <property type="molecule type" value="Genomic_DNA"/>
</dbReference>
<name>A0A4S8MDE7_DENBC</name>
<organism evidence="1 2">
    <name type="scientific">Dendrothele bispora (strain CBS 962.96)</name>
    <dbReference type="NCBI Taxonomy" id="1314807"/>
    <lineage>
        <taxon>Eukaryota</taxon>
        <taxon>Fungi</taxon>
        <taxon>Dikarya</taxon>
        <taxon>Basidiomycota</taxon>
        <taxon>Agaricomycotina</taxon>
        <taxon>Agaricomycetes</taxon>
        <taxon>Agaricomycetidae</taxon>
        <taxon>Agaricales</taxon>
        <taxon>Agaricales incertae sedis</taxon>
        <taxon>Dendrothele</taxon>
    </lineage>
</organism>
<dbReference type="Proteomes" id="UP000297245">
    <property type="component" value="Unassembled WGS sequence"/>
</dbReference>
<evidence type="ECO:0000313" key="1">
    <source>
        <dbReference type="EMBL" id="THV00044.1"/>
    </source>
</evidence>